<feature type="domain" description="HTH cro/C1-type" evidence="2">
    <location>
        <begin position="24"/>
        <end position="78"/>
    </location>
</feature>
<evidence type="ECO:0000259" key="2">
    <source>
        <dbReference type="PROSITE" id="PS50943"/>
    </source>
</evidence>
<comment type="similarity">
    <text evidence="1">Belongs to the short-chain fatty acyl-CoA assimilation regulator (ScfR) family.</text>
</comment>
<dbReference type="InterPro" id="IPR010359">
    <property type="entry name" value="IrrE_HExxH"/>
</dbReference>
<dbReference type="Pfam" id="PF01381">
    <property type="entry name" value="HTH_3"/>
    <property type="match status" value="1"/>
</dbReference>
<evidence type="ECO:0000313" key="4">
    <source>
        <dbReference type="Proteomes" id="UP001595965"/>
    </source>
</evidence>
<dbReference type="SUPFAM" id="SSF47413">
    <property type="entry name" value="lambda repressor-like DNA-binding domains"/>
    <property type="match status" value="1"/>
</dbReference>
<reference evidence="4" key="1">
    <citation type="journal article" date="2019" name="Int. J. Syst. Evol. Microbiol.">
        <title>The Global Catalogue of Microorganisms (GCM) 10K type strain sequencing project: providing services to taxonomists for standard genome sequencing and annotation.</title>
        <authorList>
            <consortium name="The Broad Institute Genomics Platform"/>
            <consortium name="The Broad Institute Genome Sequencing Center for Infectious Disease"/>
            <person name="Wu L."/>
            <person name="Ma J."/>
        </authorList>
    </citation>
    <scope>NUCLEOTIDE SEQUENCE [LARGE SCALE GENOMIC DNA]</scope>
    <source>
        <strain evidence="4">CGMCC 1.12125</strain>
    </source>
</reference>
<evidence type="ECO:0000313" key="3">
    <source>
        <dbReference type="EMBL" id="MFC4430962.1"/>
    </source>
</evidence>
<dbReference type="SMART" id="SM00530">
    <property type="entry name" value="HTH_XRE"/>
    <property type="match status" value="1"/>
</dbReference>
<keyword evidence="4" id="KW-1185">Reference proteome</keyword>
<dbReference type="PROSITE" id="PS50943">
    <property type="entry name" value="HTH_CROC1"/>
    <property type="match status" value="1"/>
</dbReference>
<proteinExistence type="inferred from homology"/>
<comment type="caution">
    <text evidence="3">The sequence shown here is derived from an EMBL/GenBank/DDBJ whole genome shotgun (WGS) entry which is preliminary data.</text>
</comment>
<dbReference type="PANTHER" id="PTHR43236:SF1">
    <property type="entry name" value="BLL7220 PROTEIN"/>
    <property type="match status" value="1"/>
</dbReference>
<dbReference type="Gene3D" id="1.10.10.2910">
    <property type="match status" value="1"/>
</dbReference>
<protein>
    <submittedName>
        <fullName evidence="3">XRE family transcriptional regulator</fullName>
    </submittedName>
</protein>
<gene>
    <name evidence="3" type="ORF">ACFO0K_14925</name>
</gene>
<dbReference type="Pfam" id="PF06114">
    <property type="entry name" value="Peptidase_M78"/>
    <property type="match status" value="1"/>
</dbReference>
<evidence type="ECO:0000256" key="1">
    <source>
        <dbReference type="ARBA" id="ARBA00007227"/>
    </source>
</evidence>
<dbReference type="CDD" id="cd00093">
    <property type="entry name" value="HTH_XRE"/>
    <property type="match status" value="1"/>
</dbReference>
<dbReference type="InterPro" id="IPR010982">
    <property type="entry name" value="Lambda_DNA-bd_dom_sf"/>
</dbReference>
<accession>A0ABV8Y2P7</accession>
<dbReference type="RefSeq" id="WP_344231155.1">
    <property type="nucleotide sequence ID" value="NZ_BAAALH010000003.1"/>
</dbReference>
<dbReference type="PANTHER" id="PTHR43236">
    <property type="entry name" value="ANTITOXIN HIGA1"/>
    <property type="match status" value="1"/>
</dbReference>
<dbReference type="Gene3D" id="1.10.260.40">
    <property type="entry name" value="lambda repressor-like DNA-binding domains"/>
    <property type="match status" value="1"/>
</dbReference>
<organism evidence="3 4">
    <name type="scientific">Citricoccus alkalitolerans</name>
    <dbReference type="NCBI Taxonomy" id="246603"/>
    <lineage>
        <taxon>Bacteria</taxon>
        <taxon>Bacillati</taxon>
        <taxon>Actinomycetota</taxon>
        <taxon>Actinomycetes</taxon>
        <taxon>Micrococcales</taxon>
        <taxon>Micrococcaceae</taxon>
        <taxon>Citricoccus</taxon>
    </lineage>
</organism>
<dbReference type="InterPro" id="IPR052345">
    <property type="entry name" value="Rad_response_metalloprotease"/>
</dbReference>
<sequence length="375" mass="41721">MTKFDQPSLFPEKVAALAFDPRRLTQARLLAGRTKQDVATSLGISGAALGQYEAGITTPRPDQLPKLADSLGVPLGFFTGGRPHAHLDASTAHFRSLRSTRVSQRAKAVTYVELLWELTYALEHYVELPYADLPDFGGEEQLSTPEAAARELRRHWGIVKGPFRHLIRTMEQHGIIVSMTSLGDEVARVDAFSTSHLPRPFVILTPDRADDVYRSRFTVAHELGHLVLHHDVAAGDVEKEKEADRFAAELLAPAAQIADELSTRIQLNALEEVSRRWGVSQKALVYRSRELGLVSDTSVRRAYQKLEQLRAAGILQNQPIRLFPGETPALLSKAFELAQEGGLTMERLAKQLSWTPSMVRTVLGEEDTRPKLRLI</sequence>
<dbReference type="InterPro" id="IPR001387">
    <property type="entry name" value="Cro/C1-type_HTH"/>
</dbReference>
<name>A0ABV8Y2P7_9MICC</name>
<dbReference type="Proteomes" id="UP001595965">
    <property type="component" value="Unassembled WGS sequence"/>
</dbReference>
<dbReference type="EMBL" id="JBHSEN010000003">
    <property type="protein sequence ID" value="MFC4430962.1"/>
    <property type="molecule type" value="Genomic_DNA"/>
</dbReference>